<keyword evidence="1" id="KW-0812">Transmembrane</keyword>
<comment type="caution">
    <text evidence="3">The sequence shown here is derived from an EMBL/GenBank/DDBJ whole genome shotgun (WGS) entry which is preliminary data.</text>
</comment>
<gene>
    <name evidence="3" type="ORF">CCMP2556_LOCUS44833</name>
</gene>
<dbReference type="PANTHER" id="PTHR45661">
    <property type="entry name" value="SURFACE ANTIGEN"/>
    <property type="match status" value="1"/>
</dbReference>
<keyword evidence="4" id="KW-1185">Reference proteome</keyword>
<reference evidence="3 4" key="1">
    <citation type="submission" date="2024-02" db="EMBL/GenBank/DDBJ databases">
        <authorList>
            <person name="Chen Y."/>
            <person name="Shah S."/>
            <person name="Dougan E. K."/>
            <person name="Thang M."/>
            <person name="Chan C."/>
        </authorList>
    </citation>
    <scope>NUCLEOTIDE SEQUENCE [LARGE SCALE GENOMIC DNA]</scope>
</reference>
<dbReference type="InterPro" id="IPR029071">
    <property type="entry name" value="Ubiquitin-like_domsf"/>
</dbReference>
<dbReference type="SUPFAM" id="SSF54236">
    <property type="entry name" value="Ubiquitin-like"/>
    <property type="match status" value="1"/>
</dbReference>
<dbReference type="PROSITE" id="PS50053">
    <property type="entry name" value="UBIQUITIN_2"/>
    <property type="match status" value="1"/>
</dbReference>
<proteinExistence type="predicted"/>
<dbReference type="InterPro" id="IPR016024">
    <property type="entry name" value="ARM-type_fold"/>
</dbReference>
<keyword evidence="1" id="KW-0472">Membrane</keyword>
<keyword evidence="1" id="KW-1133">Transmembrane helix</keyword>
<dbReference type="Proteomes" id="UP001642484">
    <property type="component" value="Unassembled WGS sequence"/>
</dbReference>
<dbReference type="Gene3D" id="1.25.10.10">
    <property type="entry name" value="Leucine-rich Repeat Variant"/>
    <property type="match status" value="1"/>
</dbReference>
<feature type="domain" description="Ubiquitin-like" evidence="2">
    <location>
        <begin position="613"/>
        <end position="700"/>
    </location>
</feature>
<dbReference type="Gene3D" id="3.80.10.10">
    <property type="entry name" value="Ribonuclease Inhibitor"/>
    <property type="match status" value="1"/>
</dbReference>
<dbReference type="InterPro" id="IPR000626">
    <property type="entry name" value="Ubiquitin-like_dom"/>
</dbReference>
<dbReference type="InterPro" id="IPR053139">
    <property type="entry name" value="Surface_bspA-like"/>
</dbReference>
<name>A0ABP0R477_9DINO</name>
<protein>
    <recommendedName>
        <fullName evidence="2">Ubiquitin-like domain-containing protein</fullName>
    </recommendedName>
</protein>
<dbReference type="CDD" id="cd17039">
    <property type="entry name" value="Ubl_ubiquitin_like"/>
    <property type="match status" value="1"/>
</dbReference>
<dbReference type="SUPFAM" id="SSF48371">
    <property type="entry name" value="ARM repeat"/>
    <property type="match status" value="2"/>
</dbReference>
<organism evidence="3 4">
    <name type="scientific">Durusdinium trenchii</name>
    <dbReference type="NCBI Taxonomy" id="1381693"/>
    <lineage>
        <taxon>Eukaryota</taxon>
        <taxon>Sar</taxon>
        <taxon>Alveolata</taxon>
        <taxon>Dinophyceae</taxon>
        <taxon>Suessiales</taxon>
        <taxon>Symbiodiniaceae</taxon>
        <taxon>Durusdinium</taxon>
    </lineage>
</organism>
<dbReference type="Pfam" id="PF13306">
    <property type="entry name" value="LRR_5"/>
    <property type="match status" value="1"/>
</dbReference>
<evidence type="ECO:0000256" key="1">
    <source>
        <dbReference type="SAM" id="Phobius"/>
    </source>
</evidence>
<sequence length="1351" mass="148670">MLWHVEVQNSSEPCPIETPCGPKEDPCSASTRKWSFNPKNPLRPSVGIHFSEECLKAAFSPDQELAGLLAREWNGMTTCCWSDEALAALQHLTRDGRVAIDGDASDAVVRCVAQAVNMKSQSHVAYWEQPVDSDVEHPTRSLRQSFLDFFAQLLSHAPHCARSAIDALWAAVDGAAARGESSRNAVQLEALEALKLACAWEEVYGTQQLLPRLAAPDPVTAALAARAACTVATTHAGTLVEAVGALIQLKKLRSPELQVLAESYGQLAPAAPNPFITPLLRELRVAPGIHKVEILKVLEAVATDEQKIGQLLEALRGLFQEADLCTHRKGLELLDMAVDVLERLGCSGAVASSVEPLLESLIRRCTLKCHWTYSSIDLQALFRRLLWRLVAILGGSRVEDLERIALGFTSGHAKVREESQKLFSEIPKAGEAMKEVKRILLDVLDDDFNSDACCIALQLLESEMPDPDLEDRLVRLLGHPSPLVRAATVEVLRGASAHRLEVLGPICLEDEEPFVRLGTLRVLAERLPQEELLPLLAKTLEDPAPSVIHFSLECFQEHGLQPPAFALRRAAQHVDPQLRRVAARWAADAATPWPETDPVVLELQRFRRKGVLERLSIRRLDGEVLLLEVSSDSTLRDLKDRLREVQLREAQFATDEVTVSLTTVELLLQGEVLQDNKATVAELGLSEEQDLQVLYSLLDAALDLPEIKGGDSTIPKSKVRRRTPAPGLQTVECASQEESGCEKEDLRVVVVPEGYRYVTCDPGLLVTSEISTTPLGQRGVFANCRSLTSVLIPDSITTIEKAVFRGCSALRSVTLPSLVSSIGICAFQSCSCLDQATINIPDSVVAIGHKAFENCRSLVMLTLPNSIVSVGAGAFAGCALEKVKHLERGAFENCGALTQVQVPQTLSCSTWTPRRPSAMKTAIRVLVLVSSTLKDAGLVILSLECIDVDAVNVMFITIVTMCLPLAWAGDHFLQKRAEDCDVTGHFSCNTTVFDEMGEITFYPNEKDEVTLIKNNYAKFMRVGLHYGVDNHEIQHCAKVPSPHLTYRCAIVETVGQDPNARFHDAFTDYVFNDDCSAFTKVGTHLSNTAVVNVECFLACTGDSALVVMMLVTTFFMCIITYSFNTPERYDYIRVSLLPVRVAVSVGIALQSNQLSQYISVLADIIRELGCVVGGFLDRPSTEIFSYLSIFVLVIDFILGDLFWQLSRLEGGVTVLLGLEVLDILPARVFLCAREGAAHLDDVLGHRIGITTEVIGCAWDSRYSLIADLKCPRCKMNSGLICELRRPRMEELQALVQEKIGLHKSAGMWDDFQENQEDYGFLSVKCFSTDRPNFAALEQAGEGWHQRTEAIW</sequence>
<dbReference type="InterPro" id="IPR032675">
    <property type="entry name" value="LRR_dom_sf"/>
</dbReference>
<evidence type="ECO:0000313" key="4">
    <source>
        <dbReference type="Proteomes" id="UP001642484"/>
    </source>
</evidence>
<dbReference type="EMBL" id="CAXAMN010025273">
    <property type="protein sequence ID" value="CAK9093937.1"/>
    <property type="molecule type" value="Genomic_DNA"/>
</dbReference>
<feature type="transmembrane region" description="Helical" evidence="1">
    <location>
        <begin position="1183"/>
        <end position="1203"/>
    </location>
</feature>
<accession>A0ABP0R477</accession>
<evidence type="ECO:0000313" key="3">
    <source>
        <dbReference type="EMBL" id="CAK9093937.1"/>
    </source>
</evidence>
<dbReference type="InterPro" id="IPR026906">
    <property type="entry name" value="LRR_5"/>
</dbReference>
<dbReference type="InterPro" id="IPR011989">
    <property type="entry name" value="ARM-like"/>
</dbReference>
<dbReference type="PANTHER" id="PTHR45661:SF3">
    <property type="entry name" value="IG-LIKE DOMAIN-CONTAINING PROTEIN"/>
    <property type="match status" value="1"/>
</dbReference>
<dbReference type="SUPFAM" id="SSF52058">
    <property type="entry name" value="L domain-like"/>
    <property type="match status" value="1"/>
</dbReference>
<evidence type="ECO:0000259" key="2">
    <source>
        <dbReference type="PROSITE" id="PS50053"/>
    </source>
</evidence>
<feature type="transmembrane region" description="Helical" evidence="1">
    <location>
        <begin position="1104"/>
        <end position="1124"/>
    </location>
</feature>